<dbReference type="CDD" id="cd16914">
    <property type="entry name" value="EcfT"/>
    <property type="match status" value="1"/>
</dbReference>
<sequence length="270" mass="30013">MIHVNDNHQPDTFSRIHRLDPRTKILALIILTFSIFSISTFTDLLIHGALIVVITLLAHISLLELTRSCKHFLGIIIAVGICNMIFIQQGEALVSLGFFTLTRGGIALSCLYSLRILCALTLGAVLIRTTSTVQLCNAFEAFLAPLARIGLPAREIAMVFSLMLRFIPLIAFEATSLSEAQLIRGARCQKDTLKTQFHIMSSTLTALLTKTYQHAQGLSQALDARNYRASAARTQWHPLHFAQLDIQCAAFLIVFISLRITCIFMNIFPL</sequence>
<keyword evidence="7" id="KW-1185">Reference proteome</keyword>
<dbReference type="eggNOG" id="COG0619">
    <property type="taxonomic scope" value="Bacteria"/>
</dbReference>
<evidence type="ECO:0000313" key="7">
    <source>
        <dbReference type="Proteomes" id="UP000005947"/>
    </source>
</evidence>
<dbReference type="Pfam" id="PF02361">
    <property type="entry name" value="CbiQ"/>
    <property type="match status" value="1"/>
</dbReference>
<dbReference type="AlphaFoldDB" id="F1T3R3"/>
<dbReference type="EMBL" id="ACGK02000001">
    <property type="protein sequence ID" value="EGF23357.1"/>
    <property type="molecule type" value="Genomic_DNA"/>
</dbReference>
<dbReference type="GeneID" id="93211064"/>
<evidence type="ECO:0000256" key="5">
    <source>
        <dbReference type="SAM" id="Phobius"/>
    </source>
</evidence>
<dbReference type="RefSeq" id="WP_006302427.1">
    <property type="nucleotide sequence ID" value="NZ_ACGK02000001.1"/>
</dbReference>
<keyword evidence="3 5" id="KW-1133">Transmembrane helix</keyword>
<dbReference type="Proteomes" id="UP000005947">
    <property type="component" value="Unassembled WGS sequence"/>
</dbReference>
<accession>F1T3R3</accession>
<organism evidence="6 7">
    <name type="scientific">Fannyhessea vaginae DSM 15829</name>
    <dbReference type="NCBI Taxonomy" id="525256"/>
    <lineage>
        <taxon>Bacteria</taxon>
        <taxon>Bacillati</taxon>
        <taxon>Actinomycetota</taxon>
        <taxon>Coriobacteriia</taxon>
        <taxon>Coriobacteriales</taxon>
        <taxon>Atopobiaceae</taxon>
        <taxon>Fannyhessea</taxon>
    </lineage>
</organism>
<feature type="transmembrane region" description="Helical" evidence="5">
    <location>
        <begin position="48"/>
        <end position="65"/>
    </location>
</feature>
<evidence type="ECO:0000256" key="3">
    <source>
        <dbReference type="ARBA" id="ARBA00022989"/>
    </source>
</evidence>
<reference evidence="6 7" key="1">
    <citation type="submission" date="2011-02" db="EMBL/GenBank/DDBJ databases">
        <authorList>
            <person name="Muzny D."/>
            <person name="Qin X."/>
            <person name="Buhay C."/>
            <person name="Dugan-Rocha S."/>
            <person name="Ding Y."/>
            <person name="Chen G."/>
            <person name="Hawes A."/>
            <person name="Holder M."/>
            <person name="Jhangiani S."/>
            <person name="Johnson A."/>
            <person name="Khan Z."/>
            <person name="Li Z."/>
            <person name="Liu W."/>
            <person name="Liu X."/>
            <person name="Perez L."/>
            <person name="Shen H."/>
            <person name="Wang Q."/>
            <person name="Watt J."/>
            <person name="Xi L."/>
            <person name="Xin Y."/>
            <person name="Zhou J."/>
            <person name="Deng J."/>
            <person name="Jiang H."/>
            <person name="Liu Y."/>
            <person name="Qu J."/>
            <person name="Song X.-Z."/>
            <person name="Zhang L."/>
            <person name="Villasana D."/>
            <person name="Johnson A."/>
            <person name="Liu J."/>
            <person name="Liyanage D."/>
            <person name="Lorensuhewa L."/>
            <person name="Robinson T."/>
            <person name="Song A."/>
            <person name="Song B.-B."/>
            <person name="Dinh H."/>
            <person name="Thornton R."/>
            <person name="Coyle M."/>
            <person name="Francisco L."/>
            <person name="Jackson L."/>
            <person name="Javaid M."/>
            <person name="Korchina V."/>
            <person name="Kovar C."/>
            <person name="Mata R."/>
            <person name="Mathew T."/>
            <person name="Ngo R."/>
            <person name="Nguyen L."/>
            <person name="Nguyen N."/>
            <person name="Okwuonu G."/>
            <person name="Ongeri F."/>
            <person name="Pham C."/>
            <person name="Simmons D."/>
            <person name="Wilczek-Boney K."/>
            <person name="Hale W."/>
            <person name="Jakkamsetti A."/>
            <person name="Pham P."/>
            <person name="Ruth R."/>
            <person name="San Lucas F."/>
            <person name="Warren J."/>
            <person name="Zhang J."/>
            <person name="Zhao Z."/>
            <person name="Zhou C."/>
            <person name="Zhu D."/>
            <person name="Lee S."/>
            <person name="Bess C."/>
            <person name="Blankenburg K."/>
            <person name="Forbes L."/>
            <person name="Fu Q."/>
            <person name="Gubbala S."/>
            <person name="Hirani K."/>
            <person name="Jayaseelan J.C."/>
            <person name="Lara F."/>
            <person name="Munidasa M."/>
            <person name="Palculict T."/>
            <person name="Patil S."/>
            <person name="Pu L.-L."/>
            <person name="Saada N."/>
            <person name="Tang L."/>
            <person name="Weissenberger G."/>
            <person name="Zhu Y."/>
            <person name="Hemphill L."/>
            <person name="Shang Y."/>
            <person name="Youmans B."/>
            <person name="Ayvaz T."/>
            <person name="Ross M."/>
            <person name="Santibanez J."/>
            <person name="Aqrawi P."/>
            <person name="Gross S."/>
            <person name="Joshi V."/>
            <person name="Fowler G."/>
            <person name="Nazareth L."/>
            <person name="Reid J."/>
            <person name="Worley K."/>
            <person name="Petrosino J."/>
            <person name="Highlander S."/>
            <person name="Gibbs R."/>
        </authorList>
    </citation>
    <scope>NUCLEOTIDE SEQUENCE [LARGE SCALE GENOMIC DNA]</scope>
    <source>
        <strain evidence="6 7">DSM 15829</strain>
    </source>
</reference>
<evidence type="ECO:0000313" key="6">
    <source>
        <dbReference type="EMBL" id="EGF23357.1"/>
    </source>
</evidence>
<dbReference type="GO" id="GO:0005886">
    <property type="term" value="C:plasma membrane"/>
    <property type="evidence" value="ECO:0007669"/>
    <property type="project" value="TreeGrafter"/>
</dbReference>
<evidence type="ECO:0000256" key="4">
    <source>
        <dbReference type="ARBA" id="ARBA00023136"/>
    </source>
</evidence>
<proteinExistence type="predicted"/>
<gene>
    <name evidence="6" type="ORF">HMPREF0091_10304</name>
</gene>
<protein>
    <submittedName>
        <fullName evidence="6">Cobalt transport protein</fullName>
    </submittedName>
</protein>
<feature type="transmembrane region" description="Helical" evidence="5">
    <location>
        <begin position="248"/>
        <end position="268"/>
    </location>
</feature>
<comment type="caution">
    <text evidence="6">The sequence shown here is derived from an EMBL/GenBank/DDBJ whole genome shotgun (WGS) entry which is preliminary data.</text>
</comment>
<name>F1T3R3_9ACTN</name>
<dbReference type="PANTHER" id="PTHR33514:SF13">
    <property type="entry name" value="PROTEIN ABCI12, CHLOROPLASTIC"/>
    <property type="match status" value="1"/>
</dbReference>
<dbReference type="InterPro" id="IPR003339">
    <property type="entry name" value="ABC/ECF_trnsptr_transmembrane"/>
</dbReference>
<evidence type="ECO:0000256" key="1">
    <source>
        <dbReference type="ARBA" id="ARBA00004141"/>
    </source>
</evidence>
<comment type="subcellular location">
    <subcellularLocation>
        <location evidence="1">Membrane</location>
        <topology evidence="1">Multi-pass membrane protein</topology>
    </subcellularLocation>
</comment>
<feature type="transmembrane region" description="Helical" evidence="5">
    <location>
        <begin position="72"/>
        <end position="99"/>
    </location>
</feature>
<keyword evidence="4 5" id="KW-0472">Membrane</keyword>
<feature type="transmembrane region" description="Helical" evidence="5">
    <location>
        <begin position="105"/>
        <end position="127"/>
    </location>
</feature>
<keyword evidence="2 5" id="KW-0812">Transmembrane</keyword>
<dbReference type="PANTHER" id="PTHR33514">
    <property type="entry name" value="PROTEIN ABCI12, CHLOROPLASTIC"/>
    <property type="match status" value="1"/>
</dbReference>
<feature type="transmembrane region" description="Helical" evidence="5">
    <location>
        <begin position="25"/>
        <end position="42"/>
    </location>
</feature>
<dbReference type="OrthoDB" id="92887at2"/>
<evidence type="ECO:0000256" key="2">
    <source>
        <dbReference type="ARBA" id="ARBA00022692"/>
    </source>
</evidence>